<proteinExistence type="predicted"/>
<sequence>MWHFNIFTVKDNVIQAQVTHTQFSKEIANQMCSAHVTESGKVGVVVSKEGLIGEREDELLGRQTDGLSLTGEREAALMGLAATGHHTEAMFVFGSKSLSQSFDRASVVEECIEPTVGSKKSSVGGGSNIGRVGNWKKAARNKAVREGGTNQGLLCGKRKDEGGVSQPLKASNPDLQQRSNFKLQPFQQTLEETSVFKIIPYDGRECKSIFLHSATDRSADALDCKIDFLAGLFQFIWCFQLRLADLRIMKSLQGPVVATNFLFFYDRQFEAKIIEDCTLI</sequence>
<evidence type="ECO:0000313" key="3">
    <source>
        <dbReference type="Proteomes" id="UP001168877"/>
    </source>
</evidence>
<feature type="region of interest" description="Disordered" evidence="1">
    <location>
        <begin position="149"/>
        <end position="173"/>
    </location>
</feature>
<comment type="caution">
    <text evidence="2">The sequence shown here is derived from an EMBL/GenBank/DDBJ whole genome shotgun (WGS) entry which is preliminary data.</text>
</comment>
<reference evidence="2" key="2">
    <citation type="submission" date="2023-06" db="EMBL/GenBank/DDBJ databases">
        <authorList>
            <person name="Swenson N.G."/>
            <person name="Wegrzyn J.L."/>
            <person name="Mcevoy S.L."/>
        </authorList>
    </citation>
    <scope>NUCLEOTIDE SEQUENCE</scope>
    <source>
        <strain evidence="2">NS2018</strain>
        <tissue evidence="2">Leaf</tissue>
    </source>
</reference>
<accession>A0AA39T5T2</accession>
<organism evidence="2 3">
    <name type="scientific">Acer saccharum</name>
    <name type="common">Sugar maple</name>
    <dbReference type="NCBI Taxonomy" id="4024"/>
    <lineage>
        <taxon>Eukaryota</taxon>
        <taxon>Viridiplantae</taxon>
        <taxon>Streptophyta</taxon>
        <taxon>Embryophyta</taxon>
        <taxon>Tracheophyta</taxon>
        <taxon>Spermatophyta</taxon>
        <taxon>Magnoliopsida</taxon>
        <taxon>eudicotyledons</taxon>
        <taxon>Gunneridae</taxon>
        <taxon>Pentapetalae</taxon>
        <taxon>rosids</taxon>
        <taxon>malvids</taxon>
        <taxon>Sapindales</taxon>
        <taxon>Sapindaceae</taxon>
        <taxon>Hippocastanoideae</taxon>
        <taxon>Acereae</taxon>
        <taxon>Acer</taxon>
    </lineage>
</organism>
<reference evidence="2" key="1">
    <citation type="journal article" date="2022" name="Plant J.">
        <title>Strategies of tolerance reflected in two North American maple genomes.</title>
        <authorList>
            <person name="McEvoy S.L."/>
            <person name="Sezen U.U."/>
            <person name="Trouern-Trend A."/>
            <person name="McMahon S.M."/>
            <person name="Schaberg P.G."/>
            <person name="Yang J."/>
            <person name="Wegrzyn J.L."/>
            <person name="Swenson N.G."/>
        </authorList>
    </citation>
    <scope>NUCLEOTIDE SEQUENCE</scope>
    <source>
        <strain evidence="2">NS2018</strain>
    </source>
</reference>
<keyword evidence="3" id="KW-1185">Reference proteome</keyword>
<protein>
    <submittedName>
        <fullName evidence="2">Uncharacterized protein</fullName>
    </submittedName>
</protein>
<evidence type="ECO:0000313" key="2">
    <source>
        <dbReference type="EMBL" id="KAK0602678.1"/>
    </source>
</evidence>
<dbReference type="AlphaFoldDB" id="A0AA39T5T2"/>
<dbReference type="Proteomes" id="UP001168877">
    <property type="component" value="Unassembled WGS sequence"/>
</dbReference>
<name>A0AA39T5T2_ACESA</name>
<dbReference type="EMBL" id="JAUESC010000003">
    <property type="protein sequence ID" value="KAK0602678.1"/>
    <property type="molecule type" value="Genomic_DNA"/>
</dbReference>
<gene>
    <name evidence="2" type="ORF">LWI29_035899</name>
</gene>
<evidence type="ECO:0000256" key="1">
    <source>
        <dbReference type="SAM" id="MobiDB-lite"/>
    </source>
</evidence>